<evidence type="ECO:0000256" key="1">
    <source>
        <dbReference type="SAM" id="MobiDB-lite"/>
    </source>
</evidence>
<proteinExistence type="predicted"/>
<protein>
    <submittedName>
        <fullName evidence="2">Uncharacterized protein</fullName>
    </submittedName>
</protein>
<evidence type="ECO:0000313" key="2">
    <source>
        <dbReference type="EMBL" id="AYV75532.1"/>
    </source>
</evidence>
<sequence>MGADMSKGNFMDQFVQNQQDIDGLIGQGEYKNRNDYDEFMLRKITLLSQIQEYGFVVPTVFNFKLPIQCSFTYVSGLYKMIGKYYYDKYKVVIEAPLYRQPRKLLDPLYIFDPNVKVNFYKMNDGRESFIKTEKFALHEIYGGVQLFDMYMFYDVEKNVNVGFFAKNVDEAFVEIEPASLAFDKFISNIEEEIKWVVGYNESNPYAAKTNESKKPTQQVLYKHVPIVCNLKPKKVNQSAHLIFPQLFQSVQLQTNQTVQLEQPQMAQSMVLPKTNSTMKESTLPPLSQSDILTQSYLSSDYRAHIENAKNLNNIAKSSELDESIQHIESVDSVIINNDDDCNNQNQDSELAQTVQTIGAIELGQSIQMEQATLTISAKSEDSVESNKSGEVQENDDTKSDSSFEMDGFED</sequence>
<feature type="region of interest" description="Disordered" evidence="1">
    <location>
        <begin position="376"/>
        <end position="410"/>
    </location>
</feature>
<reference evidence="2" key="1">
    <citation type="submission" date="2018-10" db="EMBL/GenBank/DDBJ databases">
        <title>Hidden diversity of soil giant viruses.</title>
        <authorList>
            <person name="Schulz F."/>
            <person name="Alteio L."/>
            <person name="Goudeau D."/>
            <person name="Ryan E.M."/>
            <person name="Malmstrom R.R."/>
            <person name="Blanchard J."/>
            <person name="Woyke T."/>
        </authorList>
    </citation>
    <scope>NUCLEOTIDE SEQUENCE</scope>
    <source>
        <strain evidence="2">TEV1</strain>
    </source>
</reference>
<dbReference type="EMBL" id="MK071980">
    <property type="protein sequence ID" value="AYV75532.1"/>
    <property type="molecule type" value="Genomic_DNA"/>
</dbReference>
<accession>A0A3G4ZL16</accession>
<name>A0A3G4ZL16_9VIRU</name>
<organism evidence="2">
    <name type="scientific">Terrestrivirus sp</name>
    <dbReference type="NCBI Taxonomy" id="2487775"/>
    <lineage>
        <taxon>Viruses</taxon>
        <taxon>Varidnaviria</taxon>
        <taxon>Bamfordvirae</taxon>
        <taxon>Nucleocytoviricota</taxon>
        <taxon>Megaviricetes</taxon>
        <taxon>Imitervirales</taxon>
        <taxon>Mimiviridae</taxon>
        <taxon>Klosneuvirinae</taxon>
    </lineage>
</organism>
<gene>
    <name evidence="2" type="ORF">Terrestrivirus2_40</name>
</gene>